<feature type="compositionally biased region" description="Polar residues" evidence="2">
    <location>
        <begin position="68"/>
        <end position="83"/>
    </location>
</feature>
<reference evidence="3 4" key="1">
    <citation type="submission" date="2015-01" db="EMBL/GenBank/DDBJ databases">
        <title>The Genome Sequence of Fonsecaea pedrosoi CBS 271.37.</title>
        <authorList>
            <consortium name="The Broad Institute Genomics Platform"/>
            <person name="Cuomo C."/>
            <person name="de Hoog S."/>
            <person name="Gorbushina A."/>
            <person name="Stielow B."/>
            <person name="Teixiera M."/>
            <person name="Abouelleil A."/>
            <person name="Chapman S.B."/>
            <person name="Priest M."/>
            <person name="Young S.K."/>
            <person name="Wortman J."/>
            <person name="Nusbaum C."/>
            <person name="Birren B."/>
        </authorList>
    </citation>
    <scope>NUCLEOTIDE SEQUENCE [LARGE SCALE GENOMIC DNA]</scope>
    <source>
        <strain evidence="3 4">CBS 271.37</strain>
    </source>
</reference>
<accession>A0A0D2GQP0</accession>
<dbReference type="HOGENOM" id="CLU_573684_0_0_1"/>
<dbReference type="STRING" id="1442368.A0A0D2GQP0"/>
<feature type="region of interest" description="Disordered" evidence="2">
    <location>
        <begin position="17"/>
        <end position="85"/>
    </location>
</feature>
<dbReference type="OrthoDB" id="1699231at2759"/>
<keyword evidence="4" id="KW-1185">Reference proteome</keyword>
<feature type="coiled-coil region" evidence="1">
    <location>
        <begin position="285"/>
        <end position="312"/>
    </location>
</feature>
<dbReference type="EMBL" id="KN846970">
    <property type="protein sequence ID" value="KIW83308.1"/>
    <property type="molecule type" value="Genomic_DNA"/>
</dbReference>
<sequence length="476" mass="52709">MPLNAWVDTTLKAPLKQSTPFHTHDRHKTKSTEGSSLLEGWVDQRPSGPNPSTEDENATWQLMHGSERWSSASRESTSTTLPSTDEELKSAITALKTSTRAIERRTRILRAQDAQLKHIEEVENALGARKTRQEQHLDQKHAAEVQYIKFANEQILEDLRLTLRAEFDRVIKDSRSTPATVTELLNSDDRVLSDLNDLSSSGAQEKHELALDALADRVNKLTRALQYFRAQTLKDRLDRAYLESLGSADIASSAQVVSDATIDTVQEDLGSLYTEIDDVMGMVVAQEHGNALQAALQDVRRAQKQNNRSLHEKVYNQLFSLTQAVTSLSKRLESLQSRRLRLHELDVQLQHVETSARSNTKPVIEKTGTEPEHSIKPAARALSQHLGLSPGSGDRKMSDIATTSSKLDDLILSLDTQSAGNVLRVLQLSDRAAAMRGAAVQRASEALASHGSHELGVRELEEMIAAAKAEMERGNS</sequence>
<feature type="region of interest" description="Disordered" evidence="2">
    <location>
        <begin position="353"/>
        <end position="373"/>
    </location>
</feature>
<gene>
    <name evidence="3" type="ORF">Z517_02553</name>
</gene>
<proteinExistence type="predicted"/>
<dbReference type="RefSeq" id="XP_013287116.1">
    <property type="nucleotide sequence ID" value="XM_013431662.1"/>
</dbReference>
<evidence type="ECO:0000313" key="3">
    <source>
        <dbReference type="EMBL" id="KIW83308.1"/>
    </source>
</evidence>
<evidence type="ECO:0000256" key="1">
    <source>
        <dbReference type="SAM" id="Coils"/>
    </source>
</evidence>
<dbReference type="VEuPathDB" id="FungiDB:Z517_02553"/>
<name>A0A0D2GQP0_9EURO</name>
<feature type="compositionally biased region" description="Basic and acidic residues" evidence="2">
    <location>
        <begin position="363"/>
        <end position="373"/>
    </location>
</feature>
<dbReference type="AlphaFoldDB" id="A0A0D2GQP0"/>
<evidence type="ECO:0000313" key="4">
    <source>
        <dbReference type="Proteomes" id="UP000053029"/>
    </source>
</evidence>
<dbReference type="GeneID" id="25302043"/>
<keyword evidence="1" id="KW-0175">Coiled coil</keyword>
<dbReference type="Proteomes" id="UP000053029">
    <property type="component" value="Unassembled WGS sequence"/>
</dbReference>
<organism evidence="3 4">
    <name type="scientific">Fonsecaea pedrosoi CBS 271.37</name>
    <dbReference type="NCBI Taxonomy" id="1442368"/>
    <lineage>
        <taxon>Eukaryota</taxon>
        <taxon>Fungi</taxon>
        <taxon>Dikarya</taxon>
        <taxon>Ascomycota</taxon>
        <taxon>Pezizomycotina</taxon>
        <taxon>Eurotiomycetes</taxon>
        <taxon>Chaetothyriomycetidae</taxon>
        <taxon>Chaetothyriales</taxon>
        <taxon>Herpotrichiellaceae</taxon>
        <taxon>Fonsecaea</taxon>
    </lineage>
</organism>
<evidence type="ECO:0000256" key="2">
    <source>
        <dbReference type="SAM" id="MobiDB-lite"/>
    </source>
</evidence>
<protein>
    <submittedName>
        <fullName evidence="3">Uncharacterized protein</fullName>
    </submittedName>
</protein>